<evidence type="ECO:0000256" key="11">
    <source>
        <dbReference type="PROSITE-ProRule" id="PRU00560"/>
    </source>
</evidence>
<dbReference type="GO" id="GO:0016787">
    <property type="term" value="F:hydrolase activity"/>
    <property type="evidence" value="ECO:0007669"/>
    <property type="project" value="UniProtKB-UniRule"/>
</dbReference>
<feature type="binding site" evidence="11">
    <location>
        <begin position="28"/>
        <end position="35"/>
    </location>
    <ligand>
        <name>ATP</name>
        <dbReference type="ChEBI" id="CHEBI:30616"/>
    </ligand>
</feature>
<evidence type="ECO:0000256" key="4">
    <source>
        <dbReference type="ARBA" id="ARBA00022806"/>
    </source>
</evidence>
<dbReference type="InterPro" id="IPR014016">
    <property type="entry name" value="UvrD-like_ATP-bd"/>
</dbReference>
<dbReference type="GO" id="GO:0005524">
    <property type="term" value="F:ATP binding"/>
    <property type="evidence" value="ECO:0007669"/>
    <property type="project" value="UniProtKB-UniRule"/>
</dbReference>
<dbReference type="SUPFAM" id="SSF52540">
    <property type="entry name" value="P-loop containing nucleoside triphosphate hydrolases"/>
    <property type="match status" value="1"/>
</dbReference>
<dbReference type="InterPro" id="IPR014017">
    <property type="entry name" value="DNA_helicase_UvrD-like_C"/>
</dbReference>
<sequence length="738" mass="85358">MNQDITKGLNAQQKEAVLSTEGPLLILAGAGSGKTRTIIHRIAYIIQNNLAYPSQILAITFTNKAAEEMRNRIAAMDIEGSRYIWMYTFHAMCSRILRTYAELLGYQKNFVIYDTDDQKQLYKQIIKTLNFSDKLFSFGSVINEISLAKEKTILPKQYEKEAAGDFRREKIAQFYKVYQEELKKNNAMDFDDLILNTIILFKTNPQVLKNYQHKFKYILVDEYQDTNHNQYELVNLLSAESKNICVCGDDDQSIYGWRGADIHNILDFEKDYPNAKVIKLEENYRSTPSILNIANHIISNNKERKEKKLWTNNPDDPHKIVLRSFDSGNEEAEYIANEIHNLREEDHYKFNDIAILYRTNAQSRLFEETFMRRNIPYQLIGGTNFYARKEIKDIISYLHVLYNPQDDLDTLRIINEPKRGIGNTTVQKIRDYADFKGYSILESAFHCDENPELSMSARTKIKQFTDIISNLLELSNTVGVADLLEETVNQTGYLEMLKTGNVQNAESRIENLQELISSAVEFEKNSDDQSLQAYLETISLTNETDKYDDQDGKILLMTLHNAKGLEFPVVFMPGMEDGIFPHIRSFDDETQMEEERRICYVGVTRAQKRLFLTYANSRTIYGRTQPELPSRFLEELPKENIDFQETGYASRNKLIRDSGASSRYKHRAFNKSLHYAKTKQHDAFVTKSENNFHLADRVKHEKFGIGTIIDIQKNQISVAFPGVGIKKLAPSYVQLVNE</sequence>
<dbReference type="Pfam" id="PF21196">
    <property type="entry name" value="PcrA_UvrD_tudor"/>
    <property type="match status" value="1"/>
</dbReference>
<evidence type="ECO:0000256" key="5">
    <source>
        <dbReference type="ARBA" id="ARBA00022840"/>
    </source>
</evidence>
<accession>A0A6L5GRG1</accession>
<evidence type="ECO:0000256" key="3">
    <source>
        <dbReference type="ARBA" id="ARBA00022801"/>
    </source>
</evidence>
<dbReference type="Gene3D" id="1.10.10.160">
    <property type="match status" value="1"/>
</dbReference>
<dbReference type="PROSITE" id="PS51198">
    <property type="entry name" value="UVRD_HELICASE_ATP_BIND"/>
    <property type="match status" value="1"/>
</dbReference>
<dbReference type="Pfam" id="PF00580">
    <property type="entry name" value="UvrD-helicase"/>
    <property type="match status" value="1"/>
</dbReference>
<gene>
    <name evidence="14" type="ORF">FRC53_05255</name>
</gene>
<dbReference type="Gene3D" id="3.40.50.300">
    <property type="entry name" value="P-loop containing nucleotide triphosphate hydrolases"/>
    <property type="match status" value="2"/>
</dbReference>
<dbReference type="InterPro" id="IPR027417">
    <property type="entry name" value="P-loop_NTPase"/>
</dbReference>
<dbReference type="EC" id="5.6.2.4" evidence="9"/>
<dbReference type="GO" id="GO:0033202">
    <property type="term" value="C:DNA helicase complex"/>
    <property type="evidence" value="ECO:0007669"/>
    <property type="project" value="TreeGrafter"/>
</dbReference>
<organism evidence="14 15">
    <name type="scientific">Candidatus Pseudoramibacter fermentans</name>
    <dbReference type="NCBI Taxonomy" id="2594427"/>
    <lineage>
        <taxon>Bacteria</taxon>
        <taxon>Bacillati</taxon>
        <taxon>Bacillota</taxon>
        <taxon>Clostridia</taxon>
        <taxon>Eubacteriales</taxon>
        <taxon>Eubacteriaceae</taxon>
        <taxon>Pseudoramibacter</taxon>
    </lineage>
</organism>
<dbReference type="Gene3D" id="1.10.486.10">
    <property type="entry name" value="PCRA, domain 4"/>
    <property type="match status" value="1"/>
</dbReference>
<evidence type="ECO:0000259" key="12">
    <source>
        <dbReference type="PROSITE" id="PS51198"/>
    </source>
</evidence>
<evidence type="ECO:0000256" key="10">
    <source>
        <dbReference type="ARBA" id="ARBA00048988"/>
    </source>
</evidence>
<comment type="caution">
    <text evidence="14">The sequence shown here is derived from an EMBL/GenBank/DDBJ whole genome shotgun (WGS) entry which is preliminary data.</text>
</comment>
<evidence type="ECO:0000256" key="9">
    <source>
        <dbReference type="ARBA" id="ARBA00034808"/>
    </source>
</evidence>
<dbReference type="GO" id="GO:0003677">
    <property type="term" value="F:DNA binding"/>
    <property type="evidence" value="ECO:0007669"/>
    <property type="project" value="UniProtKB-KW"/>
</dbReference>
<dbReference type="FunFam" id="1.10.486.10:FF:000003">
    <property type="entry name" value="ATP-dependent DNA helicase"/>
    <property type="match status" value="1"/>
</dbReference>
<dbReference type="GO" id="GO:0043138">
    <property type="term" value="F:3'-5' DNA helicase activity"/>
    <property type="evidence" value="ECO:0007669"/>
    <property type="project" value="UniProtKB-EC"/>
</dbReference>
<evidence type="ECO:0000313" key="14">
    <source>
        <dbReference type="EMBL" id="MQM72824.1"/>
    </source>
</evidence>
<evidence type="ECO:0000256" key="8">
    <source>
        <dbReference type="ARBA" id="ARBA00034617"/>
    </source>
</evidence>
<protein>
    <recommendedName>
        <fullName evidence="9">DNA 3'-5' helicase</fullName>
        <ecNumber evidence="9">5.6.2.4</ecNumber>
    </recommendedName>
</protein>
<dbReference type="EMBL" id="VOGB01000004">
    <property type="protein sequence ID" value="MQM72824.1"/>
    <property type="molecule type" value="Genomic_DNA"/>
</dbReference>
<evidence type="ECO:0000256" key="1">
    <source>
        <dbReference type="ARBA" id="ARBA00009922"/>
    </source>
</evidence>
<keyword evidence="15" id="KW-1185">Reference proteome</keyword>
<reference evidence="14" key="1">
    <citation type="journal article" date="2020" name="Appl. Environ. Microbiol.">
        <title>Medium-Chain Fatty Acid Synthesis by 'Candidatus Weimeria bifida' gen. nov., sp. nov., and 'Candidatus Pseudoramibacter fermentans' sp. nov.</title>
        <authorList>
            <person name="Scarborough M.J."/>
            <person name="Myers K.S."/>
            <person name="Donohue T.J."/>
            <person name="Noguera D.R."/>
        </authorList>
    </citation>
    <scope>NUCLEOTIDE SEQUENCE</scope>
    <source>
        <strain evidence="14">EUB1.1</strain>
    </source>
</reference>
<comment type="catalytic activity">
    <reaction evidence="8">
        <text>Couples ATP hydrolysis with the unwinding of duplex DNA by translocating in the 3'-5' direction.</text>
        <dbReference type="EC" id="5.6.2.4"/>
    </reaction>
</comment>
<evidence type="ECO:0000313" key="15">
    <source>
        <dbReference type="Proteomes" id="UP000473648"/>
    </source>
</evidence>
<dbReference type="PANTHER" id="PTHR11070">
    <property type="entry name" value="UVRD / RECB / PCRA DNA HELICASE FAMILY MEMBER"/>
    <property type="match status" value="1"/>
</dbReference>
<dbReference type="CDD" id="cd18807">
    <property type="entry name" value="SF1_C_UvrD"/>
    <property type="match status" value="1"/>
</dbReference>
<evidence type="ECO:0000256" key="7">
    <source>
        <dbReference type="ARBA" id="ARBA00023235"/>
    </source>
</evidence>
<keyword evidence="3 11" id="KW-0378">Hydrolase</keyword>
<comment type="similarity">
    <text evidence="1">Belongs to the helicase family. UvrD subfamily.</text>
</comment>
<comment type="catalytic activity">
    <reaction evidence="10">
        <text>ATP + H2O = ADP + phosphate + H(+)</text>
        <dbReference type="Rhea" id="RHEA:13065"/>
        <dbReference type="ChEBI" id="CHEBI:15377"/>
        <dbReference type="ChEBI" id="CHEBI:15378"/>
        <dbReference type="ChEBI" id="CHEBI:30616"/>
        <dbReference type="ChEBI" id="CHEBI:43474"/>
        <dbReference type="ChEBI" id="CHEBI:456216"/>
        <dbReference type="EC" id="5.6.2.4"/>
    </reaction>
</comment>
<dbReference type="PANTHER" id="PTHR11070:SF2">
    <property type="entry name" value="ATP-DEPENDENT DNA HELICASE SRS2"/>
    <property type="match status" value="1"/>
</dbReference>
<dbReference type="GO" id="GO:0005829">
    <property type="term" value="C:cytosol"/>
    <property type="evidence" value="ECO:0007669"/>
    <property type="project" value="TreeGrafter"/>
</dbReference>
<feature type="domain" description="UvrD-like helicase C-terminal" evidence="13">
    <location>
        <begin position="288"/>
        <end position="564"/>
    </location>
</feature>
<evidence type="ECO:0000256" key="6">
    <source>
        <dbReference type="ARBA" id="ARBA00023125"/>
    </source>
</evidence>
<dbReference type="InterPro" id="IPR000212">
    <property type="entry name" value="DNA_helicase_UvrD/REP"/>
</dbReference>
<dbReference type="PROSITE" id="PS51217">
    <property type="entry name" value="UVRD_HELICASE_CTER"/>
    <property type="match status" value="1"/>
</dbReference>
<keyword evidence="6" id="KW-0238">DNA-binding</keyword>
<dbReference type="CDD" id="cd17932">
    <property type="entry name" value="DEXQc_UvrD"/>
    <property type="match status" value="1"/>
</dbReference>
<name>A0A6L5GRG1_9FIRM</name>
<evidence type="ECO:0000259" key="13">
    <source>
        <dbReference type="PROSITE" id="PS51217"/>
    </source>
</evidence>
<evidence type="ECO:0000256" key="2">
    <source>
        <dbReference type="ARBA" id="ARBA00022741"/>
    </source>
</evidence>
<proteinExistence type="inferred from homology"/>
<keyword evidence="7" id="KW-0413">Isomerase</keyword>
<dbReference type="Proteomes" id="UP000473648">
    <property type="component" value="Unassembled WGS sequence"/>
</dbReference>
<keyword evidence="4 11" id="KW-0347">Helicase</keyword>
<dbReference type="InterPro" id="IPR013986">
    <property type="entry name" value="DExx_box_DNA_helicase_dom_sf"/>
</dbReference>
<feature type="domain" description="UvrD-like helicase ATP-binding" evidence="12">
    <location>
        <begin position="7"/>
        <end position="287"/>
    </location>
</feature>
<keyword evidence="2 11" id="KW-0547">Nucleotide-binding</keyword>
<dbReference type="Pfam" id="PF13361">
    <property type="entry name" value="UvrD_C"/>
    <property type="match status" value="1"/>
</dbReference>
<dbReference type="AlphaFoldDB" id="A0A6L5GRG1"/>
<dbReference type="GO" id="GO:0000725">
    <property type="term" value="P:recombinational repair"/>
    <property type="evidence" value="ECO:0007669"/>
    <property type="project" value="TreeGrafter"/>
</dbReference>
<keyword evidence="5 11" id="KW-0067">ATP-binding</keyword>